<keyword evidence="2" id="KW-0812">Transmembrane</keyword>
<name>A0A7J0EB88_9ERIC</name>
<evidence type="ECO:0000256" key="1">
    <source>
        <dbReference type="SAM" id="MobiDB-lite"/>
    </source>
</evidence>
<keyword evidence="4" id="KW-1185">Reference proteome</keyword>
<feature type="compositionally biased region" description="Low complexity" evidence="1">
    <location>
        <begin position="29"/>
        <end position="40"/>
    </location>
</feature>
<proteinExistence type="predicted"/>
<feature type="transmembrane region" description="Helical" evidence="2">
    <location>
        <begin position="45"/>
        <end position="64"/>
    </location>
</feature>
<gene>
    <name evidence="3" type="ORF">Acr_03g0004490</name>
</gene>
<comment type="caution">
    <text evidence="3">The sequence shown here is derived from an EMBL/GenBank/DDBJ whole genome shotgun (WGS) entry which is preliminary data.</text>
</comment>
<evidence type="ECO:0000313" key="4">
    <source>
        <dbReference type="Proteomes" id="UP000585474"/>
    </source>
</evidence>
<keyword evidence="2" id="KW-1133">Transmembrane helix</keyword>
<protein>
    <submittedName>
        <fullName evidence="3">Uncharacterized protein</fullName>
    </submittedName>
</protein>
<dbReference type="Proteomes" id="UP000585474">
    <property type="component" value="Unassembled WGS sequence"/>
</dbReference>
<organism evidence="3 4">
    <name type="scientific">Actinidia rufa</name>
    <dbReference type="NCBI Taxonomy" id="165716"/>
    <lineage>
        <taxon>Eukaryota</taxon>
        <taxon>Viridiplantae</taxon>
        <taxon>Streptophyta</taxon>
        <taxon>Embryophyta</taxon>
        <taxon>Tracheophyta</taxon>
        <taxon>Spermatophyta</taxon>
        <taxon>Magnoliopsida</taxon>
        <taxon>eudicotyledons</taxon>
        <taxon>Gunneridae</taxon>
        <taxon>Pentapetalae</taxon>
        <taxon>asterids</taxon>
        <taxon>Ericales</taxon>
        <taxon>Actinidiaceae</taxon>
        <taxon>Actinidia</taxon>
    </lineage>
</organism>
<keyword evidence="2" id="KW-0472">Membrane</keyword>
<reference evidence="3 4" key="1">
    <citation type="submission" date="2019-07" db="EMBL/GenBank/DDBJ databases">
        <title>De Novo Assembly of kiwifruit Actinidia rufa.</title>
        <authorList>
            <person name="Sugita-Konishi S."/>
            <person name="Sato K."/>
            <person name="Mori E."/>
            <person name="Abe Y."/>
            <person name="Kisaki G."/>
            <person name="Hamano K."/>
            <person name="Suezawa K."/>
            <person name="Otani M."/>
            <person name="Fukuda T."/>
            <person name="Manabe T."/>
            <person name="Gomi K."/>
            <person name="Tabuchi M."/>
            <person name="Akimitsu K."/>
            <person name="Kataoka I."/>
        </authorList>
    </citation>
    <scope>NUCLEOTIDE SEQUENCE [LARGE SCALE GENOMIC DNA]</scope>
    <source>
        <strain evidence="4">cv. Fuchu</strain>
    </source>
</reference>
<evidence type="ECO:0000313" key="3">
    <source>
        <dbReference type="EMBL" id="GFY83675.1"/>
    </source>
</evidence>
<dbReference type="AlphaFoldDB" id="A0A7J0EB88"/>
<evidence type="ECO:0000256" key="2">
    <source>
        <dbReference type="SAM" id="Phobius"/>
    </source>
</evidence>
<feature type="compositionally biased region" description="Gly residues" evidence="1">
    <location>
        <begin position="10"/>
        <end position="20"/>
    </location>
</feature>
<sequence length="101" mass="10353">MLHAVNSSSAGGGGEVGGANIGKDGGDSGTTSQSNGSGSDCDAELVVAFAAAVLAATVAMKSAVRSFESRRVDCRNQYHSKIGVHYSIDFCTPILECRNQK</sequence>
<feature type="region of interest" description="Disordered" evidence="1">
    <location>
        <begin position="1"/>
        <end position="40"/>
    </location>
</feature>
<accession>A0A7J0EB88</accession>
<dbReference type="EMBL" id="BJWL01000003">
    <property type="protein sequence ID" value="GFY83675.1"/>
    <property type="molecule type" value="Genomic_DNA"/>
</dbReference>